<feature type="region of interest" description="Disordered" evidence="1">
    <location>
        <begin position="784"/>
        <end position="803"/>
    </location>
</feature>
<dbReference type="PANTHER" id="PTHR15294">
    <property type="entry name" value="RETINOVIN-RELATED"/>
    <property type="match status" value="1"/>
</dbReference>
<dbReference type="PANTHER" id="PTHR15294:SF3">
    <property type="entry name" value="SUMO-SPECIFIC ISOPEPTIDASE USPL1"/>
    <property type="match status" value="1"/>
</dbReference>
<feature type="compositionally biased region" description="Basic and acidic residues" evidence="1">
    <location>
        <begin position="1"/>
        <end position="14"/>
    </location>
</feature>
<dbReference type="Proteomes" id="UP000694545">
    <property type="component" value="Unplaced"/>
</dbReference>
<dbReference type="InterPro" id="IPR028890">
    <property type="entry name" value="Peptidase_C98"/>
</dbReference>
<dbReference type="PROSITE" id="PS50235">
    <property type="entry name" value="USP_3"/>
    <property type="match status" value="1"/>
</dbReference>
<feature type="compositionally biased region" description="Basic and acidic residues" evidence="1">
    <location>
        <begin position="676"/>
        <end position="685"/>
    </location>
</feature>
<name>A0A8D2J9C2_VARKO</name>
<feature type="compositionally biased region" description="Basic and acidic residues" evidence="1">
    <location>
        <begin position="878"/>
        <end position="891"/>
    </location>
</feature>
<feature type="compositionally biased region" description="Polar residues" evidence="1">
    <location>
        <begin position="794"/>
        <end position="803"/>
    </location>
</feature>
<dbReference type="GO" id="GO:0030576">
    <property type="term" value="P:Cajal body organization"/>
    <property type="evidence" value="ECO:0007669"/>
    <property type="project" value="InterPro"/>
</dbReference>
<dbReference type="SUPFAM" id="SSF54001">
    <property type="entry name" value="Cysteine proteinases"/>
    <property type="match status" value="1"/>
</dbReference>
<evidence type="ECO:0000313" key="3">
    <source>
        <dbReference type="Ensembl" id="ENSVKKP00000009518.1"/>
    </source>
</evidence>
<dbReference type="Pfam" id="PF15509">
    <property type="entry name" value="DUF4650"/>
    <property type="match status" value="1"/>
</dbReference>
<feature type="compositionally biased region" description="Polar residues" evidence="1">
    <location>
        <begin position="727"/>
        <end position="745"/>
    </location>
</feature>
<feature type="compositionally biased region" description="Polar residues" evidence="1">
    <location>
        <begin position="21"/>
        <end position="30"/>
    </location>
</feature>
<dbReference type="GO" id="GO:0015030">
    <property type="term" value="C:Cajal body"/>
    <property type="evidence" value="ECO:0007669"/>
    <property type="project" value="TreeGrafter"/>
</dbReference>
<dbReference type="AlphaFoldDB" id="A0A8D2J9C2"/>
<dbReference type="GO" id="GO:0016926">
    <property type="term" value="P:protein desumoylation"/>
    <property type="evidence" value="ECO:0007669"/>
    <property type="project" value="TreeGrafter"/>
</dbReference>
<evidence type="ECO:0000259" key="2">
    <source>
        <dbReference type="PROSITE" id="PS50235"/>
    </source>
</evidence>
<feature type="region of interest" description="Disordered" evidence="1">
    <location>
        <begin position="637"/>
        <end position="688"/>
    </location>
</feature>
<feature type="compositionally biased region" description="Basic and acidic residues" evidence="1">
    <location>
        <begin position="638"/>
        <end position="652"/>
    </location>
</feature>
<feature type="region of interest" description="Disordered" evidence="1">
    <location>
        <begin position="726"/>
        <end position="749"/>
    </location>
</feature>
<reference evidence="3" key="1">
    <citation type="submission" date="2025-08" db="UniProtKB">
        <authorList>
            <consortium name="Ensembl"/>
        </authorList>
    </citation>
    <scope>IDENTIFICATION</scope>
</reference>
<dbReference type="InterPro" id="IPR028889">
    <property type="entry name" value="USP"/>
</dbReference>
<evidence type="ECO:0000256" key="1">
    <source>
        <dbReference type="SAM" id="MobiDB-lite"/>
    </source>
</evidence>
<feature type="region of interest" description="Disordered" evidence="1">
    <location>
        <begin position="870"/>
        <end position="891"/>
    </location>
</feature>
<dbReference type="Pfam" id="PF15499">
    <property type="entry name" value="Peptidase_C98"/>
    <property type="match status" value="1"/>
</dbReference>
<dbReference type="OMA" id="NANALCW"/>
<reference evidence="3" key="2">
    <citation type="submission" date="2025-09" db="UniProtKB">
        <authorList>
            <consortium name="Ensembl"/>
        </authorList>
    </citation>
    <scope>IDENTIFICATION</scope>
</reference>
<organism evidence="3 4">
    <name type="scientific">Varanus komodoensis</name>
    <name type="common">Komodo dragon</name>
    <dbReference type="NCBI Taxonomy" id="61221"/>
    <lineage>
        <taxon>Eukaryota</taxon>
        <taxon>Metazoa</taxon>
        <taxon>Chordata</taxon>
        <taxon>Craniata</taxon>
        <taxon>Vertebrata</taxon>
        <taxon>Euteleostomi</taxon>
        <taxon>Lepidosauria</taxon>
        <taxon>Squamata</taxon>
        <taxon>Bifurcata</taxon>
        <taxon>Unidentata</taxon>
        <taxon>Episquamata</taxon>
        <taxon>Toxicofera</taxon>
        <taxon>Anguimorpha</taxon>
        <taxon>Paleoanguimorpha</taxon>
        <taxon>Varanoidea</taxon>
        <taxon>Varanidae</taxon>
        <taxon>Varanus</taxon>
    </lineage>
</organism>
<dbReference type="Ensembl" id="ENSVKKT00000009756.1">
    <property type="protein sequence ID" value="ENSVKKP00000009518.1"/>
    <property type="gene ID" value="ENSVKKG00000006727.1"/>
</dbReference>
<dbReference type="InterPro" id="IPR038765">
    <property type="entry name" value="Papain-like_cys_pep_sf"/>
</dbReference>
<keyword evidence="4" id="KW-1185">Reference proteome</keyword>
<dbReference type="InterPro" id="IPR033505">
    <property type="entry name" value="USPL1"/>
</dbReference>
<sequence>MDTKQTLEPDHGPECNENDLFRSQSGQPDFSQVKRPNLYNATEPVEQQMSLEMAAQESLPETSSMHVQLLSNSEIGSSVPQILHQDRPFLSEPLCLHWRNSHALCWLDCILSVLVHLATLKTIQTSPDSGNTSIIKRLFAKYGQATALVNTYGREVPLDVLTRAETYLNEIRNQIFEKLQPNLKCKLGEEESPVFAFPLLLREDPGIEKLFLHTFLWKLQCLQCGHQVSERCQKTMTTFTNIIPEWHPLNAVHIAPCNNCNHTSQRRQMILEKAPPILMMHFVEGLPHNDLMAYSFNFQEDHYKITTVIQYQKDAKHFITWILNSDDMWLECDDLKGCYSRRHENFGVPPAEIHIMIWERKPLQETSQLDVHLQNGEAVNFALLKAQAEFPVKCLNDVTIGSKPLICYSESMLNEHTNETQNLASNNKSSLLWGLENMAPDDTITLNLVSVPLDSKDNSLKDCCTVENNLIANMGISQLQAPGQVDVLPVTSEGNTDRNEYKLLKKTSSPLHQGQPDNASNRLIMPDVPLNSCGISPETFMLQGAEHEVNPVLPTDSRLALVNNQPKTGRTNSGNGVLETPKFIENIMDNSQVSFPSIPTNSSQAFCKNGIKPSGASWLKGLLGKYPSFMPKSISTYKKAESSEKPIQKESRSNSLVKHASHFRGFQSKYSKKSIKKTEGMDSSHKSLPLVPSTTALFGTFPVKMQTTNGSEGTINRKADSLIKRIQPQQGHNEKNSTSVENGETATADKTHQLRLKLLQQLKAKKEKLASLDKLAEAQVKTRCSFKKTKKDQSQLGSQKENESLQSLLNALQHQIDVEERKSLNSPSTNTSQCSSSSYDDILSELLSPATTIGSLDMPQEEECRYLEMGAGSPKSPESNEKPDDAQDTKYDHHYYSPVRENGLEGHTDLLTVKSPLKKLNFGSPATQDILEDLFSSSVMDSIMADTDDLHHFDETLLSW</sequence>
<accession>A0A8D2J9C2</accession>
<protein>
    <submittedName>
        <fullName evidence="3">Ubiquitin specific peptidase like 1</fullName>
    </submittedName>
</protein>
<feature type="domain" description="USP" evidence="2">
    <location>
        <begin position="96"/>
        <end position="361"/>
    </location>
</feature>
<evidence type="ECO:0000313" key="4">
    <source>
        <dbReference type="Proteomes" id="UP000694545"/>
    </source>
</evidence>
<proteinExistence type="predicted"/>
<dbReference type="InterPro" id="IPR029388">
    <property type="entry name" value="DUF4650"/>
</dbReference>
<dbReference type="GO" id="GO:0032183">
    <property type="term" value="F:SUMO binding"/>
    <property type="evidence" value="ECO:0007669"/>
    <property type="project" value="InterPro"/>
</dbReference>
<gene>
    <name evidence="3" type="primary">USPL1</name>
</gene>
<feature type="region of interest" description="Disordered" evidence="1">
    <location>
        <begin position="1"/>
        <end position="36"/>
    </location>
</feature>